<keyword evidence="4" id="KW-1185">Reference proteome</keyword>
<dbReference type="eggNOG" id="ENOG5032W81">
    <property type="taxonomic scope" value="Bacteria"/>
</dbReference>
<dbReference type="EMBL" id="ASWA01000002">
    <property type="protein sequence ID" value="EOT69225.1"/>
    <property type="molecule type" value="Genomic_DNA"/>
</dbReference>
<dbReference type="PATRIC" id="fig|1158601.3.peg.733"/>
<dbReference type="EMBL" id="AJAK01000007">
    <property type="protein sequence ID" value="EOH80716.1"/>
    <property type="molecule type" value="Genomic_DNA"/>
</dbReference>
<dbReference type="OrthoDB" id="1758052at2"/>
<protein>
    <recommendedName>
        <fullName evidence="5">Bacteriophage Gp15 protein</fullName>
    </recommendedName>
</protein>
<dbReference type="AlphaFoldDB" id="R2RJE1"/>
<proteinExistence type="predicted"/>
<dbReference type="RefSeq" id="WP_010739634.1">
    <property type="nucleotide sequence ID" value="NZ_KB946249.1"/>
</dbReference>
<accession>R2RJE1</accession>
<evidence type="ECO:0000313" key="1">
    <source>
        <dbReference type="EMBL" id="EOH80716.1"/>
    </source>
</evidence>
<gene>
    <name evidence="2" type="ORF">I585_00687</name>
    <name evidence="1" type="ORF">UAI_00756</name>
</gene>
<reference evidence="1 3" key="1">
    <citation type="submission" date="2013-02" db="EMBL/GenBank/DDBJ databases">
        <title>The Genome Sequence of Enterococcus malodoratus ATCC_43197.</title>
        <authorList>
            <consortium name="The Broad Institute Genome Sequencing Platform"/>
            <consortium name="The Broad Institute Genome Sequencing Center for Infectious Disease"/>
            <person name="Earl A.M."/>
            <person name="Gilmore M.S."/>
            <person name="Lebreton F."/>
            <person name="Walker B."/>
            <person name="Young S.K."/>
            <person name="Zeng Q."/>
            <person name="Gargeya S."/>
            <person name="Fitzgerald M."/>
            <person name="Haas B."/>
            <person name="Abouelleil A."/>
            <person name="Alvarado L."/>
            <person name="Arachchi H.M."/>
            <person name="Berlin A.M."/>
            <person name="Chapman S.B."/>
            <person name="Dewar J."/>
            <person name="Goldberg J."/>
            <person name="Griggs A."/>
            <person name="Gujja S."/>
            <person name="Hansen M."/>
            <person name="Howarth C."/>
            <person name="Imamovic A."/>
            <person name="Larimer J."/>
            <person name="McCowan C."/>
            <person name="Murphy C."/>
            <person name="Neiman D."/>
            <person name="Pearson M."/>
            <person name="Priest M."/>
            <person name="Roberts A."/>
            <person name="Saif S."/>
            <person name="Shea T."/>
            <person name="Sisk P."/>
            <person name="Sykes S."/>
            <person name="Wortman J."/>
            <person name="Nusbaum C."/>
            <person name="Birren B."/>
        </authorList>
    </citation>
    <scope>NUCLEOTIDE SEQUENCE [LARGE SCALE GENOMIC DNA]</scope>
    <source>
        <strain evidence="1 3">ATCC 43197</strain>
    </source>
</reference>
<evidence type="ECO:0000313" key="4">
    <source>
        <dbReference type="Proteomes" id="UP000014148"/>
    </source>
</evidence>
<dbReference type="Pfam" id="PF06854">
    <property type="entry name" value="Phage_Gp15"/>
    <property type="match status" value="1"/>
</dbReference>
<reference evidence="2 4" key="2">
    <citation type="submission" date="2013-03" db="EMBL/GenBank/DDBJ databases">
        <title>The Genome Sequence of Enterococcus malodoratus ATCC_43197 (PacBio/Illumina hybrid assembly).</title>
        <authorList>
            <consortium name="The Broad Institute Genomics Platform"/>
            <consortium name="The Broad Institute Genome Sequencing Center for Infectious Disease"/>
            <person name="Earl A."/>
            <person name="Russ C."/>
            <person name="Gilmore M."/>
            <person name="Surin D."/>
            <person name="Walker B."/>
            <person name="Young S."/>
            <person name="Zeng Q."/>
            <person name="Gargeya S."/>
            <person name="Fitzgerald M."/>
            <person name="Haas B."/>
            <person name="Abouelleil A."/>
            <person name="Allen A.W."/>
            <person name="Alvarado L."/>
            <person name="Arachchi H.M."/>
            <person name="Berlin A.M."/>
            <person name="Chapman S.B."/>
            <person name="Gainer-Dewar J."/>
            <person name="Goldberg J."/>
            <person name="Griggs A."/>
            <person name="Gujja S."/>
            <person name="Hansen M."/>
            <person name="Howarth C."/>
            <person name="Imamovic A."/>
            <person name="Ireland A."/>
            <person name="Larimer J."/>
            <person name="McCowan C."/>
            <person name="Murphy C."/>
            <person name="Pearson M."/>
            <person name="Poon T.W."/>
            <person name="Priest M."/>
            <person name="Roberts A."/>
            <person name="Saif S."/>
            <person name="Shea T."/>
            <person name="Sisk P."/>
            <person name="Sykes S."/>
            <person name="Wortman J."/>
            <person name="Nusbaum C."/>
            <person name="Birren B."/>
        </authorList>
    </citation>
    <scope>NUCLEOTIDE SEQUENCE [LARGE SCALE GENOMIC DNA]</scope>
    <source>
        <strain evidence="2 4">ATCC 43197</strain>
    </source>
</reference>
<dbReference type="Proteomes" id="UP000013783">
    <property type="component" value="Unassembled WGS sequence"/>
</dbReference>
<organism evidence="1 3">
    <name type="scientific">Enterococcus malodoratus ATCC 43197</name>
    <dbReference type="NCBI Taxonomy" id="1158601"/>
    <lineage>
        <taxon>Bacteria</taxon>
        <taxon>Bacillati</taxon>
        <taxon>Bacillota</taxon>
        <taxon>Bacilli</taxon>
        <taxon>Lactobacillales</taxon>
        <taxon>Enterococcaceae</taxon>
        <taxon>Enterococcus</taxon>
    </lineage>
</organism>
<name>R2RJE1_9ENTE</name>
<dbReference type="STRING" id="71451.RV07_GL003611"/>
<evidence type="ECO:0008006" key="5">
    <source>
        <dbReference type="Google" id="ProtNLM"/>
    </source>
</evidence>
<comment type="caution">
    <text evidence="1">The sequence shown here is derived from an EMBL/GenBank/DDBJ whole genome shotgun (WGS) entry which is preliminary data.</text>
</comment>
<sequence>MFDLIDDLETTILIEDHEIPLDLSFDTVLKFYELLEDNRLQSFEKIYKAFDLFYFGDETLSKTFTFEQKSKAVEDISNYIQRNPYGNEESGDSGFEGVEPEKLYSYTQDAGAIYASFFSDYGIDLLKERGKMHYITFKSLLAGLSDKTQFQRILSIRSRTVSGLEGESLTNLLELQQYYALESEKTVDNLDNQLGSMFDMLAAQAQSNK</sequence>
<dbReference type="InterPro" id="IPR009660">
    <property type="entry name" value="Phage_A500_Gp15"/>
</dbReference>
<dbReference type="Proteomes" id="UP000014148">
    <property type="component" value="Unassembled WGS sequence"/>
</dbReference>
<evidence type="ECO:0000313" key="2">
    <source>
        <dbReference type="EMBL" id="EOT69225.1"/>
    </source>
</evidence>
<evidence type="ECO:0000313" key="3">
    <source>
        <dbReference type="Proteomes" id="UP000013783"/>
    </source>
</evidence>